<keyword evidence="3" id="KW-1185">Reference proteome</keyword>
<dbReference type="OrthoDB" id="9760788at2"/>
<protein>
    <submittedName>
        <fullName evidence="2">Peptidase</fullName>
    </submittedName>
</protein>
<accession>A0A2U0SCF3</accession>
<gene>
    <name evidence="2" type="ORF">DD559_06575</name>
</gene>
<keyword evidence="1" id="KW-0472">Membrane</keyword>
<feature type="transmembrane region" description="Helical" evidence="1">
    <location>
        <begin position="218"/>
        <end position="238"/>
    </location>
</feature>
<dbReference type="AlphaFoldDB" id="A0A2U0SCF3"/>
<keyword evidence="1" id="KW-1133">Transmembrane helix</keyword>
<feature type="transmembrane region" description="Helical" evidence="1">
    <location>
        <begin position="12"/>
        <end position="33"/>
    </location>
</feature>
<dbReference type="PANTHER" id="PTHR34219:SF6">
    <property type="entry name" value="BLR3280 PROTEIN"/>
    <property type="match status" value="1"/>
</dbReference>
<keyword evidence="1" id="KW-0812">Transmembrane</keyword>
<dbReference type="Pfam" id="PF03929">
    <property type="entry name" value="PepSY_TM"/>
    <property type="match status" value="1"/>
</dbReference>
<dbReference type="RefSeq" id="WP_116468482.1">
    <property type="nucleotide sequence ID" value="NZ_QENQ01000001.1"/>
</dbReference>
<feature type="transmembrane region" description="Helical" evidence="1">
    <location>
        <begin position="258"/>
        <end position="281"/>
    </location>
</feature>
<reference evidence="2 3" key="1">
    <citation type="submission" date="2018-05" db="EMBL/GenBank/DDBJ databases">
        <title>Description of Sphingomonas pokkalii sp nov, isolated from the rhizosphere of saline tolerant pokkali rice and its draft genome analysis.</title>
        <authorList>
            <person name="Menon R."/>
            <person name="Kumari S."/>
            <person name="Rameshkumar N."/>
        </authorList>
    </citation>
    <scope>NUCLEOTIDE SEQUENCE [LARGE SCALE GENOMIC DNA]</scope>
    <source>
        <strain evidence="2 3">L3B27</strain>
    </source>
</reference>
<evidence type="ECO:0000256" key="1">
    <source>
        <dbReference type="SAM" id="Phobius"/>
    </source>
</evidence>
<feature type="transmembrane region" description="Helical" evidence="1">
    <location>
        <begin position="453"/>
        <end position="474"/>
    </location>
</feature>
<dbReference type="PANTHER" id="PTHR34219">
    <property type="entry name" value="IRON-REGULATED INNER MEMBRANE PROTEIN-RELATED"/>
    <property type="match status" value="1"/>
</dbReference>
<comment type="caution">
    <text evidence="2">The sequence shown here is derived from an EMBL/GenBank/DDBJ whole genome shotgun (WGS) entry which is preliminary data.</text>
</comment>
<proteinExistence type="predicted"/>
<dbReference type="Proteomes" id="UP000245890">
    <property type="component" value="Unassembled WGS sequence"/>
</dbReference>
<dbReference type="InterPro" id="IPR005625">
    <property type="entry name" value="PepSY-ass_TM"/>
</dbReference>
<dbReference type="EMBL" id="QENQ01000001">
    <property type="protein sequence ID" value="PVX29039.1"/>
    <property type="molecule type" value="Genomic_DNA"/>
</dbReference>
<name>A0A2U0SCF3_9SPHN</name>
<sequence>MPKAVLVLHRWLGVVIGLVMTLWCLSGFVMMYVDYPRLTPAEQVRGLPPLRLPAAAALARIDLPDDLPLASARLEAMAGRTVLRIVPAAAPARRIEQARATPGSYDLATGARLAELAPSDIRRIASDYAAQTGISGATIRMAETGIDQWTVQTYRANRPLTRVDYADPAGTSVYVAGRSGEIVQQTTRFERFWGWLGAVPHWLYPTLLRQNGAAWSQVVIWTSLIGCFLTVTGIWVGIARLRRRKDGSFGSPYTGLWWWHHVFGLVFGMLTLSWVASGLLSMNPWGFLDSRADAAERRQLAGTMTWGGVRAALARLDRIPADTRRVESVAMGGRLFLAAIGGSGTAMRFDDRGEPAPLRREALAAALRTGPPLASLHLLTTEDAYYYGHKAPVTLPVWRAVRADREATRLYIDAKSGKLLCAVDGNARAYRWLQDGLHRLDLPGLRSRPVWDLVVLPLLAMVTLVCATGSWMGLRKAKRDLRRMRRRWRVRAEARPPSRSIRDLR</sequence>
<organism evidence="2 3">
    <name type="scientific">Sphingomonas pokkalii</name>
    <dbReference type="NCBI Taxonomy" id="2175090"/>
    <lineage>
        <taxon>Bacteria</taxon>
        <taxon>Pseudomonadati</taxon>
        <taxon>Pseudomonadota</taxon>
        <taxon>Alphaproteobacteria</taxon>
        <taxon>Sphingomonadales</taxon>
        <taxon>Sphingomonadaceae</taxon>
        <taxon>Sphingomonas</taxon>
    </lineage>
</organism>
<evidence type="ECO:0000313" key="3">
    <source>
        <dbReference type="Proteomes" id="UP000245890"/>
    </source>
</evidence>
<evidence type="ECO:0000313" key="2">
    <source>
        <dbReference type="EMBL" id="PVX29039.1"/>
    </source>
</evidence>